<feature type="compositionally biased region" description="Pro residues" evidence="1">
    <location>
        <begin position="453"/>
        <end position="462"/>
    </location>
</feature>
<feature type="region of interest" description="Disordered" evidence="1">
    <location>
        <begin position="777"/>
        <end position="816"/>
    </location>
</feature>
<dbReference type="STRING" id="100787.A0A0G4LDC4"/>
<evidence type="ECO:0000313" key="2">
    <source>
        <dbReference type="EMBL" id="CRK20033.1"/>
    </source>
</evidence>
<dbReference type="EMBL" id="CVQH01011113">
    <property type="protein sequence ID" value="CRK20033.1"/>
    <property type="molecule type" value="Genomic_DNA"/>
</dbReference>
<sequence length="942" mass="101090">MPHTAHSERDLSNVMNYINLTQTLVDSFHALADEVQALTDRETILEHKLRFAHEQYQFLADKYAPNAPDIAETLAKLQLPSDLPVDDAKPVPLPRRNNLDTRNQLALLIRDGRRSAKQLSALVEPSKTSVSSRGSLSCDGQTVTSMSTALEQDFTIEGKKGQLQCPFSAAATPKPDTVNGHVHDGSAEHGLQDTTPHHSADPICAAMLEEATSQQAQSSGNAAKCPIRYLDQHSPEEIAHYVETHKHELPRSHEVCVRRYQRSEDQIRKLDAKYGNLVSMVQCLSTLHKPMLPTSQMQEEIDKASNERVENWAHAVTSDATDDIEEVNSTPPEQPNDADDERQGHFDRPLKEVRVGESPSRPWGISVPVYETHRFEDDDGPPLSPPPAPVVMPTSSQGLPTPAGHPTPAKAPGGKCPFDHTKLAAVMNGLDASPPAYPKTDEGKDPEPQQLPATPPLRPVTPPAKAQPAPPSLPKTTFAPPQPTFVPQSAYAPQQPTFINPSAESLKPGGPQMVFTGPVFIGLLSPPILRPPRFIHDARLLAPGLVLVPIPRLLLVAPEANVILAHEGRDVLGVDKAGLDVGVVKVGMAAGDAAAGGRRAVAAAPVLAVVVVVVRVGVVVLLEGQLGGAGHGAVVDEPADGEADEAAEGHGGVVDGLVGGGHGRSEDQIRKLDAKYGNLVSMVQCLSTLHKPMLPTSQMQEEIDKASNERVENWAHAVTSDATDDIEEVNSTPPEQPNDADDERQGHFDRPLKEVRVGESPSRPWGISVPVYETHRFEDEDRPPLSPPPAPVVMPTSSQGLPTPAGHPAPAKALGGKCPFDHTKLAAVMNGLDASPPAYPKTDEGKDPEPQQLPATPPLRPVTPPAKAQPAPPSLPKTTFAPPQPTFVPQSAYAPQQPTFINPSAESLKPGGPQMVFTGPVFIGYPMEQAIQFMQHFQGQRP</sequence>
<evidence type="ECO:0000256" key="1">
    <source>
        <dbReference type="SAM" id="MobiDB-lite"/>
    </source>
</evidence>
<evidence type="ECO:0000313" key="3">
    <source>
        <dbReference type="Proteomes" id="UP000044602"/>
    </source>
</evidence>
<feature type="region of interest" description="Disordered" evidence="1">
    <location>
        <begin position="720"/>
        <end position="746"/>
    </location>
</feature>
<feature type="region of interest" description="Disordered" evidence="1">
    <location>
        <begin position="318"/>
        <end position="344"/>
    </location>
</feature>
<keyword evidence="3" id="KW-1185">Reference proteome</keyword>
<dbReference type="Proteomes" id="UP000044602">
    <property type="component" value="Unassembled WGS sequence"/>
</dbReference>
<protein>
    <submittedName>
        <fullName evidence="2">Uncharacterized protein</fullName>
    </submittedName>
</protein>
<feature type="compositionally biased region" description="Polar residues" evidence="1">
    <location>
        <begin position="887"/>
        <end position="896"/>
    </location>
</feature>
<dbReference type="AlphaFoldDB" id="A0A0G4LDC4"/>
<feature type="compositionally biased region" description="Pro residues" evidence="1">
    <location>
        <begin position="855"/>
        <end position="864"/>
    </location>
</feature>
<feature type="region of interest" description="Disordered" evidence="1">
    <location>
        <begin position="832"/>
        <end position="896"/>
    </location>
</feature>
<name>A0A0G4LDC4_VERLO</name>
<gene>
    <name evidence="2" type="ORF">BN1708_003295</name>
</gene>
<proteinExistence type="predicted"/>
<organism evidence="2 3">
    <name type="scientific">Verticillium longisporum</name>
    <name type="common">Verticillium dahliae var. longisporum</name>
    <dbReference type="NCBI Taxonomy" id="100787"/>
    <lineage>
        <taxon>Eukaryota</taxon>
        <taxon>Fungi</taxon>
        <taxon>Dikarya</taxon>
        <taxon>Ascomycota</taxon>
        <taxon>Pezizomycotina</taxon>
        <taxon>Sordariomycetes</taxon>
        <taxon>Hypocreomycetidae</taxon>
        <taxon>Glomerellales</taxon>
        <taxon>Plectosphaerellaceae</taxon>
        <taxon>Verticillium</taxon>
    </lineage>
</organism>
<feature type="region of interest" description="Disordered" evidence="1">
    <location>
        <begin position="373"/>
        <end position="416"/>
    </location>
</feature>
<feature type="region of interest" description="Disordered" evidence="1">
    <location>
        <begin position="430"/>
        <end position="493"/>
    </location>
</feature>
<accession>A0A0G4LDC4</accession>
<reference evidence="2 3" key="1">
    <citation type="submission" date="2015-05" db="EMBL/GenBank/DDBJ databases">
        <authorList>
            <person name="Wang D.B."/>
            <person name="Wang M."/>
        </authorList>
    </citation>
    <scope>NUCLEOTIDE SEQUENCE [LARGE SCALE GENOMIC DNA]</scope>
    <source>
        <strain evidence="2">VL1</strain>
    </source>
</reference>